<dbReference type="PANTHER" id="PTHR43298">
    <property type="entry name" value="MULTIDRUG RESISTANCE PROTEIN NORM-RELATED"/>
    <property type="match status" value="1"/>
</dbReference>
<dbReference type="GO" id="GO:0005886">
    <property type="term" value="C:plasma membrane"/>
    <property type="evidence" value="ECO:0007669"/>
    <property type="project" value="UniProtKB-SubCell"/>
</dbReference>
<keyword evidence="7" id="KW-1003">Cell membrane</keyword>
<dbReference type="Pfam" id="PF01554">
    <property type="entry name" value="MatE"/>
    <property type="match status" value="2"/>
</dbReference>
<feature type="transmembrane region" description="Helical" evidence="13">
    <location>
        <begin position="359"/>
        <end position="377"/>
    </location>
</feature>
<dbReference type="CDD" id="cd13137">
    <property type="entry name" value="MATE_NorM_like"/>
    <property type="match status" value="1"/>
</dbReference>
<comment type="similarity">
    <text evidence="3">Belongs to the multi antimicrobial extrusion (MATE) (TC 2.A.66.1) family.</text>
</comment>
<dbReference type="GO" id="GO:0006811">
    <property type="term" value="P:monoatomic ion transport"/>
    <property type="evidence" value="ECO:0007669"/>
    <property type="project" value="UniProtKB-KW"/>
</dbReference>
<sequence>MKLSIPSRVGPLTKIAMPCFVEQLLLVVVNVLSTMIVGQLGKAELSASSMSNQLVNWLQCAYVGLGSGATVVIGRMWGKGDREGAARGFMQSLKLTVLVSITVLILTVVFENAIVSLFFGGAEQAVIDNIHTYFFYCMIGMPATAIANVIGASLRGVGDNKTPLYTTAVLNVVNLVLSFLLIFGVPSLGIPRMGIAGAGIAISSARVVSAVFIIVYIFIKKKPILPGRYELGFHGETVRRVTRVGIPSAVEQIVFQGGFVILQSLLIGFGTVFQAGYQIGANLNNIICAPSMAMGVACTALISQTLGKRDWEGAKEYVKAANFIIYTVFIGISILMFLAAPVFSRMYSSDPEVIAEGTFFARMFALMALPIGVMQSMAGVLRGAGDAKYIAVTNVVGLWLMRVCLVWLLSIWTGNGHLAVVIGCGSDFLWRAISYALRVRKGNWLHIRV</sequence>
<reference evidence="14" key="1">
    <citation type="submission" date="2020-10" db="EMBL/GenBank/DDBJ databases">
        <authorList>
            <person name="Gilroy R."/>
        </authorList>
    </citation>
    <scope>NUCLEOTIDE SEQUENCE</scope>
    <source>
        <strain evidence="14">4920</strain>
    </source>
</reference>
<feature type="transmembrane region" description="Helical" evidence="13">
    <location>
        <begin position="56"/>
        <end position="74"/>
    </location>
</feature>
<dbReference type="InterPro" id="IPR048279">
    <property type="entry name" value="MdtK-like"/>
</dbReference>
<evidence type="ECO:0000256" key="13">
    <source>
        <dbReference type="SAM" id="Phobius"/>
    </source>
</evidence>
<dbReference type="InterPro" id="IPR002528">
    <property type="entry name" value="MATE_fam"/>
</dbReference>
<feature type="transmembrane region" description="Helical" evidence="13">
    <location>
        <begin position="133"/>
        <end position="152"/>
    </location>
</feature>
<keyword evidence="5" id="KW-0813">Transport</keyword>
<feature type="transmembrane region" description="Helical" evidence="13">
    <location>
        <begin position="389"/>
        <end position="412"/>
    </location>
</feature>
<dbReference type="GO" id="GO:0042910">
    <property type="term" value="F:xenobiotic transmembrane transporter activity"/>
    <property type="evidence" value="ECO:0007669"/>
    <property type="project" value="InterPro"/>
</dbReference>
<comment type="caution">
    <text evidence="14">The sequence shown here is derived from an EMBL/GenBank/DDBJ whole genome shotgun (WGS) entry which is preliminary data.</text>
</comment>
<evidence type="ECO:0000256" key="8">
    <source>
        <dbReference type="ARBA" id="ARBA00022692"/>
    </source>
</evidence>
<evidence type="ECO:0000256" key="10">
    <source>
        <dbReference type="ARBA" id="ARBA00023065"/>
    </source>
</evidence>
<dbReference type="PIRSF" id="PIRSF006603">
    <property type="entry name" value="DinF"/>
    <property type="match status" value="1"/>
</dbReference>
<evidence type="ECO:0000256" key="12">
    <source>
        <dbReference type="ARBA" id="ARBA00031636"/>
    </source>
</evidence>
<protein>
    <recommendedName>
        <fullName evidence="4">Probable multidrug resistance protein NorM</fullName>
    </recommendedName>
    <alternativeName>
        <fullName evidence="12">Multidrug-efflux transporter</fullName>
    </alternativeName>
</protein>
<keyword evidence="8 13" id="KW-0812">Transmembrane</keyword>
<evidence type="ECO:0000256" key="9">
    <source>
        <dbReference type="ARBA" id="ARBA00022989"/>
    </source>
</evidence>
<evidence type="ECO:0000256" key="11">
    <source>
        <dbReference type="ARBA" id="ARBA00023136"/>
    </source>
</evidence>
<evidence type="ECO:0000256" key="7">
    <source>
        <dbReference type="ARBA" id="ARBA00022475"/>
    </source>
</evidence>
<dbReference type="GO" id="GO:0015297">
    <property type="term" value="F:antiporter activity"/>
    <property type="evidence" value="ECO:0007669"/>
    <property type="project" value="UniProtKB-KW"/>
</dbReference>
<evidence type="ECO:0000256" key="3">
    <source>
        <dbReference type="ARBA" id="ARBA00010199"/>
    </source>
</evidence>
<feature type="transmembrane region" description="Helical" evidence="13">
    <location>
        <begin position="253"/>
        <end position="277"/>
    </location>
</feature>
<evidence type="ECO:0000256" key="5">
    <source>
        <dbReference type="ARBA" id="ARBA00022448"/>
    </source>
</evidence>
<comment type="function">
    <text evidence="1">Multidrug efflux pump.</text>
</comment>
<keyword evidence="9 13" id="KW-1133">Transmembrane helix</keyword>
<keyword evidence="6" id="KW-0050">Antiport</keyword>
<dbReference type="EMBL" id="DVOF01000156">
    <property type="protein sequence ID" value="HIV03000.1"/>
    <property type="molecule type" value="Genomic_DNA"/>
</dbReference>
<accession>A0A9D1NH47</accession>
<keyword evidence="10" id="KW-0406">Ion transport</keyword>
<dbReference type="AlphaFoldDB" id="A0A9D1NH47"/>
<evidence type="ECO:0000256" key="4">
    <source>
        <dbReference type="ARBA" id="ARBA00020268"/>
    </source>
</evidence>
<feature type="transmembrane region" description="Helical" evidence="13">
    <location>
        <begin position="12"/>
        <end position="36"/>
    </location>
</feature>
<feature type="transmembrane region" description="Helical" evidence="13">
    <location>
        <begin position="164"/>
        <end position="183"/>
    </location>
</feature>
<evidence type="ECO:0000256" key="1">
    <source>
        <dbReference type="ARBA" id="ARBA00003408"/>
    </source>
</evidence>
<evidence type="ECO:0000256" key="2">
    <source>
        <dbReference type="ARBA" id="ARBA00004651"/>
    </source>
</evidence>
<comment type="subcellular location">
    <subcellularLocation>
        <location evidence="2">Cell membrane</location>
        <topology evidence="2">Multi-pass membrane protein</topology>
    </subcellularLocation>
</comment>
<dbReference type="NCBIfam" id="TIGR00797">
    <property type="entry name" value="matE"/>
    <property type="match status" value="1"/>
</dbReference>
<proteinExistence type="inferred from homology"/>
<evidence type="ECO:0000313" key="15">
    <source>
        <dbReference type="Proteomes" id="UP000886743"/>
    </source>
</evidence>
<name>A0A9D1NH47_9FIRM</name>
<feature type="transmembrane region" description="Helical" evidence="13">
    <location>
        <begin position="418"/>
        <end position="437"/>
    </location>
</feature>
<feature type="transmembrane region" description="Helical" evidence="13">
    <location>
        <begin position="323"/>
        <end position="347"/>
    </location>
</feature>
<evidence type="ECO:0000313" key="14">
    <source>
        <dbReference type="EMBL" id="HIV03000.1"/>
    </source>
</evidence>
<organism evidence="14 15">
    <name type="scientific">Candidatus Aphodoplasma excrementigallinarum</name>
    <dbReference type="NCBI Taxonomy" id="2840673"/>
    <lineage>
        <taxon>Bacteria</taxon>
        <taxon>Bacillati</taxon>
        <taxon>Bacillota</taxon>
        <taxon>Clostridia</taxon>
        <taxon>Eubacteriales</taxon>
        <taxon>Candidatus Aphodoplasma</taxon>
    </lineage>
</organism>
<dbReference type="Proteomes" id="UP000886743">
    <property type="component" value="Unassembled WGS sequence"/>
</dbReference>
<dbReference type="PANTHER" id="PTHR43298:SF2">
    <property type="entry name" value="FMN_FAD EXPORTER YEEO-RELATED"/>
    <property type="match status" value="1"/>
</dbReference>
<dbReference type="InterPro" id="IPR050222">
    <property type="entry name" value="MATE_MdtK"/>
</dbReference>
<feature type="transmembrane region" description="Helical" evidence="13">
    <location>
        <begin position="195"/>
        <end position="219"/>
    </location>
</feature>
<reference evidence="14" key="2">
    <citation type="journal article" date="2021" name="PeerJ">
        <title>Extensive microbial diversity within the chicken gut microbiome revealed by metagenomics and culture.</title>
        <authorList>
            <person name="Gilroy R."/>
            <person name="Ravi A."/>
            <person name="Getino M."/>
            <person name="Pursley I."/>
            <person name="Horton D.L."/>
            <person name="Alikhan N.F."/>
            <person name="Baker D."/>
            <person name="Gharbi K."/>
            <person name="Hall N."/>
            <person name="Watson M."/>
            <person name="Adriaenssens E.M."/>
            <person name="Foster-Nyarko E."/>
            <person name="Jarju S."/>
            <person name="Secka A."/>
            <person name="Antonio M."/>
            <person name="Oren A."/>
            <person name="Chaudhuri R.R."/>
            <person name="La Ragione R."/>
            <person name="Hildebrand F."/>
            <person name="Pallen M.J."/>
        </authorList>
    </citation>
    <scope>NUCLEOTIDE SEQUENCE</scope>
    <source>
        <strain evidence="14">4920</strain>
    </source>
</reference>
<feature type="transmembrane region" description="Helical" evidence="13">
    <location>
        <begin position="95"/>
        <end position="121"/>
    </location>
</feature>
<keyword evidence="11 13" id="KW-0472">Membrane</keyword>
<gene>
    <name evidence="14" type="ORF">IAC74_05445</name>
</gene>
<evidence type="ECO:0000256" key="6">
    <source>
        <dbReference type="ARBA" id="ARBA00022449"/>
    </source>
</evidence>
<feature type="transmembrane region" description="Helical" evidence="13">
    <location>
        <begin position="283"/>
        <end position="302"/>
    </location>
</feature>